<feature type="domain" description="4Fe-4S ferredoxin-type" evidence="1">
    <location>
        <begin position="334"/>
        <end position="362"/>
    </location>
</feature>
<dbReference type="KEGG" id="ncv:NCAV_0547"/>
<dbReference type="PROSITE" id="PS00198">
    <property type="entry name" value="4FE4S_FER_1"/>
    <property type="match status" value="2"/>
</dbReference>
<dbReference type="AlphaFoldDB" id="A0A2K5AQ23"/>
<dbReference type="GeneID" id="41594638"/>
<dbReference type="GO" id="GO:0051536">
    <property type="term" value="F:iron-sulfur cluster binding"/>
    <property type="evidence" value="ECO:0007669"/>
    <property type="project" value="InterPro"/>
</dbReference>
<dbReference type="Gene3D" id="1.10.1060.10">
    <property type="entry name" value="Alpha-helical ferredoxin"/>
    <property type="match status" value="1"/>
</dbReference>
<dbReference type="InterPro" id="IPR017900">
    <property type="entry name" value="4Fe4S_Fe_S_CS"/>
</dbReference>
<feature type="domain" description="4Fe-4S ferredoxin-type" evidence="1">
    <location>
        <begin position="253"/>
        <end position="285"/>
    </location>
</feature>
<keyword evidence="3" id="KW-1185">Reference proteome</keyword>
<dbReference type="PROSITE" id="PS51379">
    <property type="entry name" value="4FE4S_FER_2"/>
    <property type="match status" value="2"/>
</dbReference>
<dbReference type="InterPro" id="IPR009051">
    <property type="entry name" value="Helical_ferredxn"/>
</dbReference>
<evidence type="ECO:0000259" key="1">
    <source>
        <dbReference type="PROSITE" id="PS51379"/>
    </source>
</evidence>
<accession>A0A2K5AQ23</accession>
<reference evidence="3" key="1">
    <citation type="submission" date="2018-01" db="EMBL/GenBank/DDBJ databases">
        <authorList>
            <person name="Kerou L M."/>
        </authorList>
    </citation>
    <scope>NUCLEOTIDE SEQUENCE [LARGE SCALE GENOMIC DNA]</scope>
    <source>
        <strain evidence="3">SCU2</strain>
    </source>
</reference>
<name>A0A2K5AQ23_9ARCH</name>
<dbReference type="GO" id="GO:0016491">
    <property type="term" value="F:oxidoreductase activity"/>
    <property type="evidence" value="ECO:0007669"/>
    <property type="project" value="UniProtKB-ARBA"/>
</dbReference>
<proteinExistence type="predicted"/>
<dbReference type="RefSeq" id="WP_103287959.1">
    <property type="nucleotide sequence ID" value="NZ_LT981265.1"/>
</dbReference>
<sequence length="374" mass="42890">MPFIVERDEFNGFFTALRDMGYEIIGPRVRDSVIVYDRLDSVDDLPIGMTEQQEKGVYRLRKRDDGALFGYTVGPHSWKMYLFPPRIRLFTAERHDNNLKIVEEQYNEKRLAFVGVRACELHAIQIQDRVFLNGTFKDPVYEKQRKNVFILAVNCTVSSSTCFCTSMNTGPMVGSGYDLVVTEVLKPRHQFLVDVGTSLGHELLSKVKHREASSEEVEHALSMVEENARAMSMMGRRRIDTKNIKELLYSSYESKHWDDVAERCLACANCTMVCPTCFCSTMEDVVDLKGEHAERWRLWDSCFSDEFTYIHGSTVRRSRGAKYRQWITHKLASWIDQFGTSGCVGCGRCITWCPVGIDITEEVKALQQGYAADR</sequence>
<evidence type="ECO:0000313" key="2">
    <source>
        <dbReference type="EMBL" id="SPC33740.1"/>
    </source>
</evidence>
<dbReference type="InterPro" id="IPR017896">
    <property type="entry name" value="4Fe4S_Fe-S-bd"/>
</dbReference>
<protein>
    <submittedName>
        <fullName evidence="2">4Fe-4S ferredoxin / putative Nickel-dependent hydrogenase, beta subunit</fullName>
    </submittedName>
</protein>
<organism evidence="2 3">
    <name type="scientific">Candidatus Nitrosocaldus cavascurensis</name>
    <dbReference type="NCBI Taxonomy" id="2058097"/>
    <lineage>
        <taxon>Archaea</taxon>
        <taxon>Nitrososphaerota</taxon>
        <taxon>Nitrososphaeria</taxon>
        <taxon>Candidatus Nitrosocaldales</taxon>
        <taxon>Candidatus Nitrosocaldaceae</taxon>
        <taxon>Candidatus Nitrosocaldus</taxon>
    </lineage>
</organism>
<evidence type="ECO:0000313" key="3">
    <source>
        <dbReference type="Proteomes" id="UP000236248"/>
    </source>
</evidence>
<dbReference type="Pfam" id="PF17179">
    <property type="entry name" value="Fer4_22"/>
    <property type="match status" value="1"/>
</dbReference>
<dbReference type="PANTHER" id="PTHR40447:SF1">
    <property type="entry name" value="ANAEROBIC SULFITE REDUCTASE SUBUNIT A"/>
    <property type="match status" value="1"/>
</dbReference>
<dbReference type="Proteomes" id="UP000236248">
    <property type="component" value="Chromosome NCAV"/>
</dbReference>
<gene>
    <name evidence="2" type="ORF">NCAV_0547</name>
</gene>
<dbReference type="SUPFAM" id="SSF46548">
    <property type="entry name" value="alpha-helical ferredoxin"/>
    <property type="match status" value="1"/>
</dbReference>
<dbReference type="PANTHER" id="PTHR40447">
    <property type="entry name" value="ANAEROBIC SULFITE REDUCTASE SUBUNIT A"/>
    <property type="match status" value="1"/>
</dbReference>
<dbReference type="EMBL" id="LT981265">
    <property type="protein sequence ID" value="SPC33740.1"/>
    <property type="molecule type" value="Genomic_DNA"/>
</dbReference>